<dbReference type="KEGG" id="mbat:BN1208_0553"/>
<name>A0A0D6EVC1_9PROT</name>
<dbReference type="Proteomes" id="UP000064007">
    <property type="component" value="Chromosome 1"/>
</dbReference>
<dbReference type="HOGENOM" id="CLU_2955231_0_0_4"/>
<proteinExistence type="predicted"/>
<accession>A0A0D6EVC1</accession>
<protein>
    <submittedName>
        <fullName evidence="1">Uncharacterized protein</fullName>
    </submittedName>
</protein>
<evidence type="ECO:0000313" key="1">
    <source>
        <dbReference type="EMBL" id="CEZ19441.1"/>
    </source>
</evidence>
<sequence>MKLKNIDMLKIKQSQNNRILYEFTSCNWDGGIVETFFDEIIKLHRCPNCSNYELKKIFL</sequence>
<evidence type="ECO:0000313" key="2">
    <source>
        <dbReference type="Proteomes" id="UP000064007"/>
    </source>
</evidence>
<keyword evidence="2" id="KW-1185">Reference proteome</keyword>
<organism evidence="1 2">
    <name type="scientific">Candidatus Methylopumilus planktonicus</name>
    <dbReference type="NCBI Taxonomy" id="1581557"/>
    <lineage>
        <taxon>Bacteria</taxon>
        <taxon>Pseudomonadati</taxon>
        <taxon>Pseudomonadota</taxon>
        <taxon>Betaproteobacteria</taxon>
        <taxon>Nitrosomonadales</taxon>
        <taxon>Methylophilaceae</taxon>
        <taxon>Candidatus Methylopumilus</taxon>
    </lineage>
</organism>
<dbReference type="EMBL" id="LN827929">
    <property type="protein sequence ID" value="CEZ19441.1"/>
    <property type="molecule type" value="Genomic_DNA"/>
</dbReference>
<dbReference type="AlphaFoldDB" id="A0A0D6EVC1"/>
<dbReference type="STRING" id="1581557.BN1208_0553"/>
<gene>
    <name evidence="1" type="ORF">BN1208_0553</name>
</gene>
<reference evidence="2" key="1">
    <citation type="submission" date="2014-12" db="EMBL/GenBank/DDBJ databases">
        <authorList>
            <person name="Salcher M.M."/>
        </authorList>
    </citation>
    <scope>NUCLEOTIDE SEQUENCE [LARGE SCALE GENOMIC DNA]</scope>
    <source>
        <strain evidence="2">MMS-10A-171</strain>
    </source>
</reference>